<dbReference type="CDD" id="cd08414">
    <property type="entry name" value="PBP2_LTTR_aromatics_like"/>
    <property type="match status" value="1"/>
</dbReference>
<keyword evidence="7" id="KW-1185">Reference proteome</keyword>
<dbReference type="Gene3D" id="1.10.10.10">
    <property type="entry name" value="Winged helix-like DNA-binding domain superfamily/Winged helix DNA-binding domain"/>
    <property type="match status" value="1"/>
</dbReference>
<reference evidence="6 7" key="1">
    <citation type="journal article" date="2023" name="Microbiol. Spectr.">
        <title>Synergy between Genome Mining, Metabolomics, and Bioinformatics Uncovers Antibacterial Chlorinated Carbazole Alkaloids and Their Biosynthetic Gene Cluster from Streptomyces tubbatahanensis sp. nov., a Novel Actinomycete Isolated from Sulu Sea, Philippines.</title>
        <authorList>
            <person name="Tenebro C.P."/>
            <person name="Trono D.J.V.L."/>
            <person name="Balida L.A.P."/>
            <person name="Bayog L.K.A."/>
            <person name="Bruna J.R."/>
            <person name="Sabido E.M."/>
            <person name="Caspe D.P.C."/>
            <person name="de Los Santos E.L.C."/>
            <person name="Saludes J.P."/>
            <person name="Dalisay D.S."/>
        </authorList>
    </citation>
    <scope>NUCLEOTIDE SEQUENCE [LARGE SCALE GENOMIC DNA]</scope>
    <source>
        <strain evidence="6 7">DSD3025</strain>
    </source>
</reference>
<organism evidence="6 7">
    <name type="scientific">Streptomyces tubbatahanensis</name>
    <dbReference type="NCBI Taxonomy" id="2923272"/>
    <lineage>
        <taxon>Bacteria</taxon>
        <taxon>Bacillati</taxon>
        <taxon>Actinomycetota</taxon>
        <taxon>Actinomycetes</taxon>
        <taxon>Kitasatosporales</taxon>
        <taxon>Streptomycetaceae</taxon>
        <taxon>Streptomyces</taxon>
    </lineage>
</organism>
<dbReference type="Gene3D" id="3.40.190.10">
    <property type="entry name" value="Periplasmic binding protein-like II"/>
    <property type="match status" value="2"/>
</dbReference>
<dbReference type="InterPro" id="IPR000847">
    <property type="entry name" value="LysR_HTH_N"/>
</dbReference>
<dbReference type="PROSITE" id="PS50931">
    <property type="entry name" value="HTH_LYSR"/>
    <property type="match status" value="1"/>
</dbReference>
<keyword evidence="2" id="KW-0805">Transcription regulation</keyword>
<dbReference type="SUPFAM" id="SSF53850">
    <property type="entry name" value="Periplasmic binding protein-like II"/>
    <property type="match status" value="1"/>
</dbReference>
<evidence type="ECO:0000259" key="5">
    <source>
        <dbReference type="PROSITE" id="PS50931"/>
    </source>
</evidence>
<keyword evidence="4" id="KW-0804">Transcription</keyword>
<dbReference type="InterPro" id="IPR036390">
    <property type="entry name" value="WH_DNA-bd_sf"/>
</dbReference>
<feature type="domain" description="HTH lysR-type" evidence="5">
    <location>
        <begin position="16"/>
        <end position="73"/>
    </location>
</feature>
<dbReference type="PANTHER" id="PTHR30346:SF17">
    <property type="entry name" value="LYSR FAMILY TRANSCRIPTIONAL REGULATOR"/>
    <property type="match status" value="1"/>
</dbReference>
<evidence type="ECO:0000256" key="4">
    <source>
        <dbReference type="ARBA" id="ARBA00023163"/>
    </source>
</evidence>
<evidence type="ECO:0000256" key="1">
    <source>
        <dbReference type="ARBA" id="ARBA00009437"/>
    </source>
</evidence>
<dbReference type="InterPro" id="IPR036388">
    <property type="entry name" value="WH-like_DNA-bd_sf"/>
</dbReference>
<dbReference type="SUPFAM" id="SSF46785">
    <property type="entry name" value="Winged helix' DNA-binding domain"/>
    <property type="match status" value="1"/>
</dbReference>
<dbReference type="PRINTS" id="PR00039">
    <property type="entry name" value="HTHLYSR"/>
</dbReference>
<keyword evidence="3" id="KW-0238">DNA-binding</keyword>
<protein>
    <submittedName>
        <fullName evidence="6">LysR family transcriptional regulator</fullName>
    </submittedName>
</protein>
<evidence type="ECO:0000313" key="6">
    <source>
        <dbReference type="EMBL" id="UNT00435.1"/>
    </source>
</evidence>
<dbReference type="Pfam" id="PF00126">
    <property type="entry name" value="HTH_1"/>
    <property type="match status" value="1"/>
</dbReference>
<dbReference type="PANTHER" id="PTHR30346">
    <property type="entry name" value="TRANSCRIPTIONAL DUAL REGULATOR HCAR-RELATED"/>
    <property type="match status" value="1"/>
</dbReference>
<evidence type="ECO:0000313" key="7">
    <source>
        <dbReference type="Proteomes" id="UP001202244"/>
    </source>
</evidence>
<sequence length="289" mass="31139">MGAAQRVEDMDPLSGVELRHLRYFAAVAESGTVTAAAERLHIAQPSLSQQIRLLERRVGTPLFLRGSAGMELTEGGELLLRGVSKCLAELRASVAAARGAQPTVTLGVCRGVPQPVLSRAEELVARARGARVVCRQVDSERQIAALRAGTLAFGLLRTPTDTTGLSLRVLSDEPLGAVMHSGHPLADRSRLTWPELSGQRLLWFPAERAPGYAAAVLASLRAHGWRPETLAEDDGGHTLFRHRLLGRDDLIALRPHSGVFPDPDLLWRPLGPEPPHERLVLAVPAAPGK</sequence>
<dbReference type="RefSeq" id="WP_242756507.1">
    <property type="nucleotide sequence ID" value="NZ_CP093846.1"/>
</dbReference>
<dbReference type="EMBL" id="CP093846">
    <property type="protein sequence ID" value="UNT00435.1"/>
    <property type="molecule type" value="Genomic_DNA"/>
</dbReference>
<evidence type="ECO:0000256" key="3">
    <source>
        <dbReference type="ARBA" id="ARBA00023125"/>
    </source>
</evidence>
<dbReference type="Proteomes" id="UP001202244">
    <property type="component" value="Chromosome"/>
</dbReference>
<dbReference type="Pfam" id="PF03466">
    <property type="entry name" value="LysR_substrate"/>
    <property type="match status" value="1"/>
</dbReference>
<dbReference type="InterPro" id="IPR005119">
    <property type="entry name" value="LysR_subst-bd"/>
</dbReference>
<name>A0ABY3Y1G2_9ACTN</name>
<accession>A0ABY3Y1G2</accession>
<comment type="similarity">
    <text evidence="1">Belongs to the LysR transcriptional regulatory family.</text>
</comment>
<proteinExistence type="inferred from homology"/>
<evidence type="ECO:0000256" key="2">
    <source>
        <dbReference type="ARBA" id="ARBA00023015"/>
    </source>
</evidence>
<gene>
    <name evidence="6" type="ORF">MMF93_31170</name>
</gene>